<reference evidence="7 8" key="1">
    <citation type="submission" date="2020-01" db="EMBL/GenBank/DDBJ databases">
        <title>Polyphasic characterisation and genomic insights into a novel alkali tolerant bacterium VR-M41.</title>
        <authorList>
            <person name="Vemuluri V.R."/>
        </authorList>
    </citation>
    <scope>NUCLEOTIDE SEQUENCE [LARGE SCALE GENOMIC DNA]</scope>
    <source>
        <strain evidence="7 8">VR-M41</strain>
    </source>
</reference>
<dbReference type="InterPro" id="IPR006050">
    <property type="entry name" value="DNA_photolyase_N"/>
</dbReference>
<dbReference type="Gene3D" id="1.25.40.80">
    <property type="match status" value="1"/>
</dbReference>
<dbReference type="Proteomes" id="UP000800303">
    <property type="component" value="Unassembled WGS sequence"/>
</dbReference>
<dbReference type="InterPro" id="IPR036134">
    <property type="entry name" value="Crypto/Photolyase_FAD-like_sf"/>
</dbReference>
<protein>
    <submittedName>
        <fullName evidence="7">Deoxyribodipyrimidine photo-lyase</fullName>
    </submittedName>
</protein>
<dbReference type="Pfam" id="PF00875">
    <property type="entry name" value="DNA_photolyase"/>
    <property type="match status" value="1"/>
</dbReference>
<organism evidence="7 8">
    <name type="scientific">Saccharibacillus alkalitolerans</name>
    <dbReference type="NCBI Taxonomy" id="2705290"/>
    <lineage>
        <taxon>Bacteria</taxon>
        <taxon>Bacillati</taxon>
        <taxon>Bacillota</taxon>
        <taxon>Bacilli</taxon>
        <taxon>Bacillales</taxon>
        <taxon>Paenibacillaceae</taxon>
        <taxon>Saccharibacillus</taxon>
    </lineage>
</organism>
<keyword evidence="8" id="KW-1185">Reference proteome</keyword>
<dbReference type="InterPro" id="IPR014729">
    <property type="entry name" value="Rossmann-like_a/b/a_fold"/>
</dbReference>
<dbReference type="Pfam" id="PF03441">
    <property type="entry name" value="FAD_binding_7"/>
    <property type="match status" value="1"/>
</dbReference>
<keyword evidence="4 5" id="KW-0157">Chromophore</keyword>
<keyword evidence="2 5" id="KW-0285">Flavoprotein</keyword>
<dbReference type="PROSITE" id="PS51645">
    <property type="entry name" value="PHR_CRY_ALPHA_BETA"/>
    <property type="match status" value="1"/>
</dbReference>
<comment type="cofactor">
    <cofactor evidence="1">
        <name>FAD</name>
        <dbReference type="ChEBI" id="CHEBI:57692"/>
    </cofactor>
</comment>
<evidence type="ECO:0000313" key="8">
    <source>
        <dbReference type="Proteomes" id="UP000800303"/>
    </source>
</evidence>
<dbReference type="InterPro" id="IPR002081">
    <property type="entry name" value="Cryptochrome/DNA_photolyase_1"/>
</dbReference>
<dbReference type="PRINTS" id="PR00147">
    <property type="entry name" value="DNAPHOTLYASE"/>
</dbReference>
<dbReference type="SUPFAM" id="SSF48173">
    <property type="entry name" value="Cryptochrome/photolyase FAD-binding domain"/>
    <property type="match status" value="1"/>
</dbReference>
<evidence type="ECO:0000259" key="6">
    <source>
        <dbReference type="PROSITE" id="PS51645"/>
    </source>
</evidence>
<sequence>MKLFIHRKDLRTEDLTAFDYLHEAGAPAAHLLILDPFLLKRGREKEHSGVNFLRHVNRLRSRYEQAGRVLHIAYGAPEEVLSHLLGRLEGGPEEIDEVVAHRDFTPYARDRDRKLKGAAEAHGAAFTLLVDTLMIETERFAEFTGKDGFYKIFAPFHRKWLEYLAHAPNEPSSVALGDLREGRIEPEWPSRFDLPFDLDEYEPADEWKEKLEPFLEDGIAEYGEKRDYYPELPASGVNPHVSAGAVSIRELYARAIRREGSDEWVRQLAFRDFYQYLAIYDKDYFSYEKKYDLSALTDEHFERWAKGDTGIPVIDAAMRGLNETGLMPNRLRILCAMFLTKNLQCPFTLGENYFRRKLLDYDNIQNRGNWLWCASLGANSAPYFRVVNPVTQSEKYDPNGEYIREWLPELRDEDAKKVHLPRPDAVVDLKASRAAAIGTYKSIVNGRQEEAEPE</sequence>
<dbReference type="InterPro" id="IPR005101">
    <property type="entry name" value="Cryptochr/Photolyase_FAD-bd"/>
</dbReference>
<gene>
    <name evidence="7" type="ORF">GYN08_06485</name>
</gene>
<dbReference type="EMBL" id="JAAFGS010000002">
    <property type="protein sequence ID" value="NGZ74958.1"/>
    <property type="molecule type" value="Genomic_DNA"/>
</dbReference>
<dbReference type="Gene3D" id="1.10.579.10">
    <property type="entry name" value="DNA Cyclobutane Dipyrimidine Photolyase, subunit A, domain 3"/>
    <property type="match status" value="1"/>
</dbReference>
<dbReference type="Gene3D" id="3.40.50.620">
    <property type="entry name" value="HUPs"/>
    <property type="match status" value="1"/>
</dbReference>
<accession>A0ABX0F5R8</accession>
<evidence type="ECO:0000256" key="1">
    <source>
        <dbReference type="ARBA" id="ARBA00001974"/>
    </source>
</evidence>
<evidence type="ECO:0000256" key="4">
    <source>
        <dbReference type="ARBA" id="ARBA00022991"/>
    </source>
</evidence>
<dbReference type="PANTHER" id="PTHR11455:SF9">
    <property type="entry name" value="CRYPTOCHROME CIRCADIAN CLOCK 5 ISOFORM X1"/>
    <property type="match status" value="1"/>
</dbReference>
<dbReference type="PROSITE" id="PS00394">
    <property type="entry name" value="DNA_PHOTOLYASES_1_1"/>
    <property type="match status" value="1"/>
</dbReference>
<keyword evidence="3 5" id="KW-0274">FAD</keyword>
<feature type="domain" description="Photolyase/cryptochrome alpha/beta" evidence="6">
    <location>
        <begin position="1"/>
        <end position="134"/>
    </location>
</feature>
<comment type="similarity">
    <text evidence="5">Belongs to the DNA photolyase family.</text>
</comment>
<dbReference type="PANTHER" id="PTHR11455">
    <property type="entry name" value="CRYPTOCHROME"/>
    <property type="match status" value="1"/>
</dbReference>
<evidence type="ECO:0000256" key="5">
    <source>
        <dbReference type="RuleBase" id="RU004182"/>
    </source>
</evidence>
<dbReference type="RefSeq" id="WP_166273282.1">
    <property type="nucleotide sequence ID" value="NZ_JAAFGS010000002.1"/>
</dbReference>
<evidence type="ECO:0000256" key="3">
    <source>
        <dbReference type="ARBA" id="ARBA00022827"/>
    </source>
</evidence>
<dbReference type="InterPro" id="IPR018394">
    <property type="entry name" value="DNA_photolyase_1_CS_C"/>
</dbReference>
<dbReference type="InterPro" id="IPR036155">
    <property type="entry name" value="Crypto/Photolyase_N_sf"/>
</dbReference>
<comment type="caution">
    <text evidence="7">The sequence shown here is derived from an EMBL/GenBank/DDBJ whole genome shotgun (WGS) entry which is preliminary data.</text>
</comment>
<evidence type="ECO:0000313" key="7">
    <source>
        <dbReference type="EMBL" id="NGZ74958.1"/>
    </source>
</evidence>
<proteinExistence type="inferred from homology"/>
<dbReference type="SUPFAM" id="SSF52425">
    <property type="entry name" value="Cryptochrome/photolyase, N-terminal domain"/>
    <property type="match status" value="1"/>
</dbReference>
<name>A0ABX0F5R8_9BACL</name>
<evidence type="ECO:0000256" key="2">
    <source>
        <dbReference type="ARBA" id="ARBA00022630"/>
    </source>
</evidence>